<dbReference type="PANTHER" id="PTHR22455:SF10">
    <property type="entry name" value="CILIA- AND FLAGELLA-ASSOCIATED PROTEIN 91"/>
    <property type="match status" value="1"/>
</dbReference>
<dbReference type="Proteomes" id="UP001497497">
    <property type="component" value="Unassembled WGS sequence"/>
</dbReference>
<evidence type="ECO:0000313" key="8">
    <source>
        <dbReference type="EMBL" id="CAL1548148.1"/>
    </source>
</evidence>
<dbReference type="EMBL" id="CAXITT010001194">
    <property type="protein sequence ID" value="CAL1548148.1"/>
    <property type="molecule type" value="Genomic_DNA"/>
</dbReference>
<evidence type="ECO:0000256" key="2">
    <source>
        <dbReference type="ARBA" id="ARBA00022490"/>
    </source>
</evidence>
<accession>A0AAV2IND0</accession>
<dbReference type="PANTHER" id="PTHR22455">
    <property type="entry name" value="CILIA- AND FLAGELLA-ASSOCIATED PROTEIN 91"/>
    <property type="match status" value="1"/>
</dbReference>
<comment type="caution">
    <text evidence="8">The sequence shown here is derived from an EMBL/GenBank/DDBJ whole genome shotgun (WGS) entry which is preliminary data.</text>
</comment>
<evidence type="ECO:0000256" key="5">
    <source>
        <dbReference type="ARBA" id="ARBA00029468"/>
    </source>
</evidence>
<gene>
    <name evidence="8" type="ORF">GSLYS_00021465001</name>
</gene>
<evidence type="ECO:0000313" key="9">
    <source>
        <dbReference type="Proteomes" id="UP001497497"/>
    </source>
</evidence>
<keyword evidence="3" id="KW-0206">Cytoskeleton</keyword>
<comment type="similarity">
    <text evidence="5">Belongs to the CFAP91 family.</text>
</comment>
<dbReference type="GO" id="GO:0005930">
    <property type="term" value="C:axoneme"/>
    <property type="evidence" value="ECO:0007669"/>
    <property type="project" value="UniProtKB-SubCell"/>
</dbReference>
<evidence type="ECO:0000256" key="3">
    <source>
        <dbReference type="ARBA" id="ARBA00023212"/>
    </source>
</evidence>
<proteinExistence type="inferred from homology"/>
<dbReference type="Pfam" id="PF14738">
    <property type="entry name" value="CFAP91"/>
    <property type="match status" value="1"/>
</dbReference>
<evidence type="ECO:0000256" key="6">
    <source>
        <dbReference type="ARBA" id="ARBA00029555"/>
    </source>
</evidence>
<sequence length="275" mass="31987">MATITQTLQRVLPIPSRTHDYLYDQNYILSSAQDHGKATFQAHTNTSRIKRVPIYKTMFSELRHHPRFQVHLDLTDPVPKFISREWRGHGNQHREAMIRYATFNCDPSVQVPRQDLTDFKNADVIGRNRFIYFRRPMIPFLQQVPPEVLLATARQDPLSGPENITAKRPRTPPTKTIETQTDYRDQEIQTDPYTPEYVVRPGEAPELLTLATLSFGRGLPAGLAEVEMIERARAKRAWEANLPPLSDVSQLEKRRKMMDAMERKEWALRENEIEK</sequence>
<name>A0AAV2IND0_LYMST</name>
<protein>
    <recommendedName>
        <fullName evidence="6">Cilia- and flagella-associated protein 91</fullName>
    </recommendedName>
</protein>
<evidence type="ECO:0000256" key="1">
    <source>
        <dbReference type="ARBA" id="ARBA00004430"/>
    </source>
</evidence>
<evidence type="ECO:0000259" key="7">
    <source>
        <dbReference type="Pfam" id="PF14738"/>
    </source>
</evidence>
<comment type="subcellular location">
    <subcellularLocation>
        <location evidence="1">Cytoplasm</location>
        <location evidence="1">Cytoskeleton</location>
        <location evidence="1">Cilium axoneme</location>
    </subcellularLocation>
</comment>
<feature type="domain" description="CFAP91" evidence="7">
    <location>
        <begin position="179"/>
        <end position="275"/>
    </location>
</feature>
<dbReference type="InterPro" id="IPR032840">
    <property type="entry name" value="CFAP91_dom"/>
</dbReference>
<keyword evidence="9" id="KW-1185">Reference proteome</keyword>
<keyword evidence="2" id="KW-0963">Cytoplasm</keyword>
<evidence type="ECO:0000256" key="4">
    <source>
        <dbReference type="ARBA" id="ARBA00023273"/>
    </source>
</evidence>
<dbReference type="AlphaFoldDB" id="A0AAV2IND0"/>
<reference evidence="8 9" key="1">
    <citation type="submission" date="2024-04" db="EMBL/GenBank/DDBJ databases">
        <authorList>
            <consortium name="Genoscope - CEA"/>
            <person name="William W."/>
        </authorList>
    </citation>
    <scope>NUCLEOTIDE SEQUENCE [LARGE SCALE GENOMIC DNA]</scope>
</reference>
<organism evidence="8 9">
    <name type="scientific">Lymnaea stagnalis</name>
    <name type="common">Great pond snail</name>
    <name type="synonym">Helix stagnalis</name>
    <dbReference type="NCBI Taxonomy" id="6523"/>
    <lineage>
        <taxon>Eukaryota</taxon>
        <taxon>Metazoa</taxon>
        <taxon>Spiralia</taxon>
        <taxon>Lophotrochozoa</taxon>
        <taxon>Mollusca</taxon>
        <taxon>Gastropoda</taxon>
        <taxon>Heterobranchia</taxon>
        <taxon>Euthyneura</taxon>
        <taxon>Panpulmonata</taxon>
        <taxon>Hygrophila</taxon>
        <taxon>Lymnaeoidea</taxon>
        <taxon>Lymnaeidae</taxon>
        <taxon>Lymnaea</taxon>
    </lineage>
</organism>
<keyword evidence="4" id="KW-0966">Cell projection</keyword>
<dbReference type="InterPro" id="IPR026720">
    <property type="entry name" value="CFAP91"/>
</dbReference>